<feature type="transmembrane region" description="Helical" evidence="1">
    <location>
        <begin position="12"/>
        <end position="30"/>
    </location>
</feature>
<gene>
    <name evidence="2" type="ORF">F3S47_16120</name>
</gene>
<evidence type="ECO:0000256" key="1">
    <source>
        <dbReference type="SAM" id="Phobius"/>
    </source>
</evidence>
<keyword evidence="1" id="KW-0812">Transmembrane</keyword>
<dbReference type="Proteomes" id="UP000326554">
    <property type="component" value="Unassembled WGS sequence"/>
</dbReference>
<keyword evidence="3" id="KW-1185">Reference proteome</keyword>
<dbReference type="InterPro" id="IPR008621">
    <property type="entry name" value="Cbb3-typ_cyt_oxidase_comp"/>
</dbReference>
<proteinExistence type="predicted"/>
<sequence length="77" mass="8652">MNYHILREIADSWVLLALFAFFIGAGLWAWRPGSRGLHADAAQVPFRHEDGPPCDKGCESCACRADDRWAFETENGK</sequence>
<evidence type="ECO:0000313" key="3">
    <source>
        <dbReference type="Proteomes" id="UP000326554"/>
    </source>
</evidence>
<name>A0A5J5GDH0_9RHOB</name>
<organism evidence="2 3">
    <name type="scientific">Histidinibacterium aquaticum</name>
    <dbReference type="NCBI Taxonomy" id="2613962"/>
    <lineage>
        <taxon>Bacteria</taxon>
        <taxon>Pseudomonadati</taxon>
        <taxon>Pseudomonadota</taxon>
        <taxon>Alphaproteobacteria</taxon>
        <taxon>Rhodobacterales</taxon>
        <taxon>Paracoccaceae</taxon>
        <taxon>Histidinibacterium</taxon>
    </lineage>
</organism>
<dbReference type="CDD" id="cd01324">
    <property type="entry name" value="cbb3_Oxidase_CcoQ"/>
    <property type="match status" value="1"/>
</dbReference>
<comment type="caution">
    <text evidence="2">The sequence shown here is derived from an EMBL/GenBank/DDBJ whole genome shotgun (WGS) entry which is preliminary data.</text>
</comment>
<dbReference type="EMBL" id="VYQE01000005">
    <property type="protein sequence ID" value="KAA9006077.1"/>
    <property type="molecule type" value="Genomic_DNA"/>
</dbReference>
<keyword evidence="1" id="KW-1133">Transmembrane helix</keyword>
<accession>A0A5J5GDH0</accession>
<evidence type="ECO:0000313" key="2">
    <source>
        <dbReference type="EMBL" id="KAA9006077.1"/>
    </source>
</evidence>
<dbReference type="Pfam" id="PF05545">
    <property type="entry name" value="FixQ"/>
    <property type="match status" value="1"/>
</dbReference>
<reference evidence="2 3" key="1">
    <citation type="submission" date="2019-09" db="EMBL/GenBank/DDBJ databases">
        <authorList>
            <person name="Park J.-S."/>
            <person name="Choi H.-J."/>
        </authorList>
    </citation>
    <scope>NUCLEOTIDE SEQUENCE [LARGE SCALE GENOMIC DNA]</scope>
    <source>
        <strain evidence="2 3">176SS1-4</strain>
    </source>
</reference>
<dbReference type="RefSeq" id="WP_150446329.1">
    <property type="nucleotide sequence ID" value="NZ_VYQE01000005.1"/>
</dbReference>
<keyword evidence="1" id="KW-0472">Membrane</keyword>
<dbReference type="AlphaFoldDB" id="A0A5J5GDH0"/>
<protein>
    <submittedName>
        <fullName evidence="2">Cbb3-type cytochrome c oxidase subunit 3</fullName>
    </submittedName>
</protein>